<dbReference type="GO" id="GO:0000976">
    <property type="term" value="F:transcription cis-regulatory region binding"/>
    <property type="evidence" value="ECO:0007669"/>
    <property type="project" value="TreeGrafter"/>
</dbReference>
<dbReference type="EMBL" id="WOBN01000023">
    <property type="protein sequence ID" value="MUK50502.1"/>
    <property type="molecule type" value="Genomic_DNA"/>
</dbReference>
<dbReference type="PANTHER" id="PTHR30126:SF99">
    <property type="entry name" value="TRANSCRIPTIONAL REGULATOR LYSR FAMILY"/>
    <property type="match status" value="1"/>
</dbReference>
<keyword evidence="2" id="KW-0805">Transcription regulation</keyword>
<dbReference type="Pfam" id="PF00126">
    <property type="entry name" value="HTH_1"/>
    <property type="match status" value="1"/>
</dbReference>
<feature type="domain" description="HTH lysR-type" evidence="5">
    <location>
        <begin position="2"/>
        <end position="59"/>
    </location>
</feature>
<dbReference type="CDD" id="cd05466">
    <property type="entry name" value="PBP2_LTTR_substrate"/>
    <property type="match status" value="1"/>
</dbReference>
<evidence type="ECO:0000256" key="1">
    <source>
        <dbReference type="ARBA" id="ARBA00009437"/>
    </source>
</evidence>
<dbReference type="InterPro" id="IPR036388">
    <property type="entry name" value="WH-like_DNA-bd_sf"/>
</dbReference>
<comment type="caution">
    <text evidence="6">The sequence shown here is derived from an EMBL/GenBank/DDBJ whole genome shotgun (WGS) entry which is preliminary data.</text>
</comment>
<dbReference type="InterPro" id="IPR000847">
    <property type="entry name" value="LysR_HTH_N"/>
</dbReference>
<dbReference type="Gene3D" id="3.40.190.10">
    <property type="entry name" value="Periplasmic binding protein-like II"/>
    <property type="match status" value="2"/>
</dbReference>
<dbReference type="Pfam" id="PF03466">
    <property type="entry name" value="LysR_substrate"/>
    <property type="match status" value="1"/>
</dbReference>
<name>A0A844P3N0_ALIFS</name>
<keyword evidence="4" id="KW-0804">Transcription</keyword>
<sequence length="297" mass="33641">MLNPLWLNTFCTLVNVGHFTQTAEKLFMTQPGVSQHIKKLEQACGYDLLKRERKSVELTEQGRLVYEYANKQKQNEAQLIEALSFDDPYKGLCKLSCSGALALSLYPECINLQKAHPSLTTSLEAAPNHKILDDIQRGFIDIGIVTHNPTPSLFSSEELTEEPLCLVLPKHYQNIPITLKTLMQCGLIKHPDAEHYLSLYFDNCKDHELESGNANEFPVASYINQLSQILLPVAQGIGFTVLPQSAIDAFPGKQELYIHKPTQLVMERLFLVHKRNRDLPKRYQTLIEKIKNALALN</sequence>
<evidence type="ECO:0000313" key="7">
    <source>
        <dbReference type="Proteomes" id="UP000448038"/>
    </source>
</evidence>
<dbReference type="GO" id="GO:0003700">
    <property type="term" value="F:DNA-binding transcription factor activity"/>
    <property type="evidence" value="ECO:0007669"/>
    <property type="project" value="InterPro"/>
</dbReference>
<reference evidence="6 7" key="1">
    <citation type="submission" date="2019-11" db="EMBL/GenBank/DDBJ databases">
        <title>Using colonization assays and comparative genomics to discover symbiosis behaviors and factors in Vibrio fischeri.</title>
        <authorList>
            <person name="Bongrand C."/>
            <person name="Moriano-Gutierrez S."/>
            <person name="Arevalo P."/>
            <person name="Mcfall-Ngai M."/>
            <person name="Visick K."/>
            <person name="Polz M.F."/>
            <person name="Ruby E.G."/>
        </authorList>
    </citation>
    <scope>NUCLEOTIDE SEQUENCE [LARGE SCALE GENOMIC DNA]</scope>
    <source>
        <strain evidence="7">emors.4.1</strain>
    </source>
</reference>
<protein>
    <submittedName>
        <fullName evidence="6">LysR family transcriptional regulator</fullName>
    </submittedName>
</protein>
<comment type="similarity">
    <text evidence="1">Belongs to the LysR transcriptional regulatory family.</text>
</comment>
<dbReference type="Proteomes" id="UP000448038">
    <property type="component" value="Unassembled WGS sequence"/>
</dbReference>
<keyword evidence="3" id="KW-0238">DNA-binding</keyword>
<gene>
    <name evidence="6" type="ORF">GNP88_15195</name>
</gene>
<evidence type="ECO:0000259" key="5">
    <source>
        <dbReference type="PROSITE" id="PS50931"/>
    </source>
</evidence>
<dbReference type="SUPFAM" id="SSF46785">
    <property type="entry name" value="Winged helix' DNA-binding domain"/>
    <property type="match status" value="1"/>
</dbReference>
<dbReference type="FunFam" id="1.10.10.10:FF:000001">
    <property type="entry name" value="LysR family transcriptional regulator"/>
    <property type="match status" value="1"/>
</dbReference>
<dbReference type="SUPFAM" id="SSF53850">
    <property type="entry name" value="Periplasmic binding protein-like II"/>
    <property type="match status" value="1"/>
</dbReference>
<evidence type="ECO:0000313" key="6">
    <source>
        <dbReference type="EMBL" id="MUK50502.1"/>
    </source>
</evidence>
<evidence type="ECO:0000256" key="3">
    <source>
        <dbReference type="ARBA" id="ARBA00023125"/>
    </source>
</evidence>
<dbReference type="Gene3D" id="1.10.10.10">
    <property type="entry name" value="Winged helix-like DNA-binding domain superfamily/Winged helix DNA-binding domain"/>
    <property type="match status" value="1"/>
</dbReference>
<dbReference type="PANTHER" id="PTHR30126">
    <property type="entry name" value="HTH-TYPE TRANSCRIPTIONAL REGULATOR"/>
    <property type="match status" value="1"/>
</dbReference>
<dbReference type="PRINTS" id="PR00039">
    <property type="entry name" value="HTHLYSR"/>
</dbReference>
<dbReference type="AlphaFoldDB" id="A0A844P3N0"/>
<evidence type="ECO:0000256" key="4">
    <source>
        <dbReference type="ARBA" id="ARBA00023163"/>
    </source>
</evidence>
<organism evidence="6 7">
    <name type="scientific">Aliivibrio fischeri</name>
    <name type="common">Vibrio fischeri</name>
    <dbReference type="NCBI Taxonomy" id="668"/>
    <lineage>
        <taxon>Bacteria</taxon>
        <taxon>Pseudomonadati</taxon>
        <taxon>Pseudomonadota</taxon>
        <taxon>Gammaproteobacteria</taxon>
        <taxon>Vibrionales</taxon>
        <taxon>Vibrionaceae</taxon>
        <taxon>Aliivibrio</taxon>
    </lineage>
</organism>
<proteinExistence type="inferred from homology"/>
<dbReference type="InterPro" id="IPR005119">
    <property type="entry name" value="LysR_subst-bd"/>
</dbReference>
<dbReference type="InterPro" id="IPR036390">
    <property type="entry name" value="WH_DNA-bd_sf"/>
</dbReference>
<evidence type="ECO:0000256" key="2">
    <source>
        <dbReference type="ARBA" id="ARBA00023015"/>
    </source>
</evidence>
<dbReference type="RefSeq" id="WP_155656222.1">
    <property type="nucleotide sequence ID" value="NZ_WOBM01000001.1"/>
</dbReference>
<accession>A0A844P3N0</accession>
<dbReference type="PROSITE" id="PS50931">
    <property type="entry name" value="HTH_LYSR"/>
    <property type="match status" value="1"/>
</dbReference>